<keyword evidence="2" id="KW-1133">Transmembrane helix</keyword>
<keyword evidence="2" id="KW-0812">Transmembrane</keyword>
<feature type="compositionally biased region" description="Basic and acidic residues" evidence="1">
    <location>
        <begin position="246"/>
        <end position="260"/>
    </location>
</feature>
<feature type="transmembrane region" description="Helical" evidence="2">
    <location>
        <begin position="170"/>
        <end position="189"/>
    </location>
</feature>
<keyword evidence="2" id="KW-0472">Membrane</keyword>
<dbReference type="InterPro" id="IPR012464">
    <property type="entry name" value="DUF1676"/>
</dbReference>
<dbReference type="EMBL" id="CAJNRD030001117">
    <property type="protein sequence ID" value="CAG5078200.1"/>
    <property type="molecule type" value="Genomic_DNA"/>
</dbReference>
<feature type="compositionally biased region" description="Low complexity" evidence="1">
    <location>
        <begin position="72"/>
        <end position="84"/>
    </location>
</feature>
<evidence type="ECO:0000313" key="3">
    <source>
        <dbReference type="EMBL" id="CAG5078200.1"/>
    </source>
</evidence>
<name>A0A8J2H676_COTCN</name>
<organism evidence="3 4">
    <name type="scientific">Cotesia congregata</name>
    <name type="common">Parasitoid wasp</name>
    <name type="synonym">Apanteles congregatus</name>
    <dbReference type="NCBI Taxonomy" id="51543"/>
    <lineage>
        <taxon>Eukaryota</taxon>
        <taxon>Metazoa</taxon>
        <taxon>Ecdysozoa</taxon>
        <taxon>Arthropoda</taxon>
        <taxon>Hexapoda</taxon>
        <taxon>Insecta</taxon>
        <taxon>Pterygota</taxon>
        <taxon>Neoptera</taxon>
        <taxon>Endopterygota</taxon>
        <taxon>Hymenoptera</taxon>
        <taxon>Apocrita</taxon>
        <taxon>Ichneumonoidea</taxon>
        <taxon>Braconidae</taxon>
        <taxon>Microgastrinae</taxon>
        <taxon>Cotesia</taxon>
    </lineage>
</organism>
<evidence type="ECO:0000256" key="2">
    <source>
        <dbReference type="SAM" id="Phobius"/>
    </source>
</evidence>
<dbReference type="AlphaFoldDB" id="A0A8J2H676"/>
<dbReference type="PANTHER" id="PTHR21879">
    <property type="entry name" value="FI03362P-RELATED-RELATED"/>
    <property type="match status" value="1"/>
</dbReference>
<sequence>MWQELITLYVLYKNDTFMDNRPVSGVLSSNMMLQDIRVCALLIVFLYGFIGGSYSEPAFRRHRTLNYQLSSNNNNHNNDNNNHNSKSFDKANDSKVTVDCVGSRADSPECKLLVKSRNDTIGSNGTIDRFKDSNEEDSDQNQSLIAEVFGDGDDSALEEGRGRKKKKGKAGIFFMVAAAMKATLLWVMVHATALLAGKAFVIAKIALALAAAVALKKSLDHGEKTSYEIIKHPQHSYASSHSSSIDYDHHGGFEGHRRRR</sequence>
<feature type="transmembrane region" description="Helical" evidence="2">
    <location>
        <begin position="35"/>
        <end position="54"/>
    </location>
</feature>
<dbReference type="Pfam" id="PF07898">
    <property type="entry name" value="DUF1676"/>
    <property type="match status" value="1"/>
</dbReference>
<evidence type="ECO:0000313" key="4">
    <source>
        <dbReference type="Proteomes" id="UP000786811"/>
    </source>
</evidence>
<evidence type="ECO:0000256" key="1">
    <source>
        <dbReference type="SAM" id="MobiDB-lite"/>
    </source>
</evidence>
<accession>A0A8J2H676</accession>
<reference evidence="3" key="1">
    <citation type="submission" date="2021-04" db="EMBL/GenBank/DDBJ databases">
        <authorList>
            <person name="Chebbi M.A.C M."/>
        </authorList>
    </citation>
    <scope>NUCLEOTIDE SEQUENCE</scope>
</reference>
<keyword evidence="4" id="KW-1185">Reference proteome</keyword>
<protein>
    <submittedName>
        <fullName evidence="3">Uncharacterized protein</fullName>
    </submittedName>
</protein>
<feature type="compositionally biased region" description="Low complexity" evidence="1">
    <location>
        <begin position="235"/>
        <end position="245"/>
    </location>
</feature>
<dbReference type="GO" id="GO:0016020">
    <property type="term" value="C:membrane"/>
    <property type="evidence" value="ECO:0007669"/>
    <property type="project" value="TreeGrafter"/>
</dbReference>
<dbReference type="OrthoDB" id="8189012at2759"/>
<feature type="transmembrane region" description="Helical" evidence="2">
    <location>
        <begin position="195"/>
        <end position="215"/>
    </location>
</feature>
<comment type="caution">
    <text evidence="3">The sequence shown here is derived from an EMBL/GenBank/DDBJ whole genome shotgun (WGS) entry which is preliminary data.</text>
</comment>
<proteinExistence type="predicted"/>
<dbReference type="Proteomes" id="UP000786811">
    <property type="component" value="Unassembled WGS sequence"/>
</dbReference>
<dbReference type="PANTHER" id="PTHR21879:SF22">
    <property type="entry name" value="FI03362P-RELATED"/>
    <property type="match status" value="1"/>
</dbReference>
<feature type="region of interest" description="Disordered" evidence="1">
    <location>
        <begin position="233"/>
        <end position="260"/>
    </location>
</feature>
<gene>
    <name evidence="3" type="ORF">HICCMSTLAB_LOCUS2671</name>
</gene>
<feature type="region of interest" description="Disordered" evidence="1">
    <location>
        <begin position="70"/>
        <end position="90"/>
    </location>
</feature>